<accession>A0ABD3G7C8</accession>
<organism evidence="1 2">
    <name type="scientific">Riccia sorocarpa</name>
    <dbReference type="NCBI Taxonomy" id="122646"/>
    <lineage>
        <taxon>Eukaryota</taxon>
        <taxon>Viridiplantae</taxon>
        <taxon>Streptophyta</taxon>
        <taxon>Embryophyta</taxon>
        <taxon>Marchantiophyta</taxon>
        <taxon>Marchantiopsida</taxon>
        <taxon>Marchantiidae</taxon>
        <taxon>Marchantiales</taxon>
        <taxon>Ricciaceae</taxon>
        <taxon>Riccia</taxon>
    </lineage>
</organism>
<dbReference type="Proteomes" id="UP001633002">
    <property type="component" value="Unassembled WGS sequence"/>
</dbReference>
<reference evidence="1 2" key="1">
    <citation type="submission" date="2024-09" db="EMBL/GenBank/DDBJ databases">
        <title>Chromosome-scale assembly of Riccia sorocarpa.</title>
        <authorList>
            <person name="Paukszto L."/>
        </authorList>
    </citation>
    <scope>NUCLEOTIDE SEQUENCE [LARGE SCALE GENOMIC DNA]</scope>
    <source>
        <strain evidence="1">LP-2024</strain>
        <tissue evidence="1">Aerial parts of the thallus</tissue>
    </source>
</reference>
<proteinExistence type="predicted"/>
<evidence type="ECO:0000313" key="1">
    <source>
        <dbReference type="EMBL" id="KAL3675048.1"/>
    </source>
</evidence>
<dbReference type="AlphaFoldDB" id="A0ABD3G7C8"/>
<name>A0ABD3G7C8_9MARC</name>
<comment type="caution">
    <text evidence="1">The sequence shown here is derived from an EMBL/GenBank/DDBJ whole genome shotgun (WGS) entry which is preliminary data.</text>
</comment>
<protein>
    <submittedName>
        <fullName evidence="1">Uncharacterized protein</fullName>
    </submittedName>
</protein>
<gene>
    <name evidence="1" type="ORF">R1sor_024996</name>
</gene>
<sequence length="311" mass="35184">METPVVMGWEEYLLAVSVDRIAWEKRWETGEGPPEQPEILIEAGNSSQQINISYIITGRENSNYFYGRKMGFTRFHYHTVDFIQSHNSTSFPIRKPHIAKLVKNLMDADGKDLGPQLPAYVQGPNPHVVQNTLPRGPGALGEFGSNVWSTRPELESKFADLLTSQRSWGIIQILLIGFLQKYSPAILRENGGPFHVSRGWIRRWVSSRLGWLFRASSIAASKLPDNYEVHGYQMVLRLSYLVVIHKIPEDLLVNMDQTGLHLVHVSGERTYARKGAREISVSGKDDRRQITVAVSSTAAGELLPLRGKFWF</sequence>
<evidence type="ECO:0000313" key="2">
    <source>
        <dbReference type="Proteomes" id="UP001633002"/>
    </source>
</evidence>
<dbReference type="EMBL" id="JBJQOH010000008">
    <property type="protein sequence ID" value="KAL3675048.1"/>
    <property type="molecule type" value="Genomic_DNA"/>
</dbReference>
<keyword evidence="2" id="KW-1185">Reference proteome</keyword>